<dbReference type="PROSITE" id="PS50089">
    <property type="entry name" value="ZF_RING_2"/>
    <property type="match status" value="1"/>
</dbReference>
<evidence type="ECO:0000259" key="6">
    <source>
        <dbReference type="PROSITE" id="PS50145"/>
    </source>
</evidence>
<keyword evidence="7" id="KW-0675">Receptor</keyword>
<dbReference type="InterPro" id="IPR001293">
    <property type="entry name" value="Znf_TRAF"/>
</dbReference>
<keyword evidence="3" id="KW-0862">Zinc</keyword>
<dbReference type="PANTHER" id="PTHR10131">
    <property type="entry name" value="TNF RECEPTOR ASSOCIATED FACTOR"/>
    <property type="match status" value="1"/>
</dbReference>
<dbReference type="GO" id="GO:0008270">
    <property type="term" value="F:zinc ion binding"/>
    <property type="evidence" value="ECO:0007669"/>
    <property type="project" value="UniProtKB-KW"/>
</dbReference>
<feature type="domain" description="TRAF-type" evidence="6">
    <location>
        <begin position="176"/>
        <end position="241"/>
    </location>
</feature>
<dbReference type="InterPro" id="IPR017907">
    <property type="entry name" value="Znf_RING_CS"/>
</dbReference>
<organism evidence="7">
    <name type="scientific">Edafosvirus sp</name>
    <dbReference type="NCBI Taxonomy" id="2487765"/>
    <lineage>
        <taxon>Viruses</taxon>
        <taxon>Varidnaviria</taxon>
        <taxon>Bamfordvirae</taxon>
        <taxon>Nucleocytoviricota</taxon>
        <taxon>Megaviricetes</taxon>
        <taxon>Imitervirales</taxon>
        <taxon>Mimiviridae</taxon>
        <taxon>Klosneuvirinae</taxon>
    </lineage>
</organism>
<evidence type="ECO:0000256" key="4">
    <source>
        <dbReference type="PROSITE-ProRule" id="PRU00175"/>
    </source>
</evidence>
<dbReference type="InterPro" id="IPR013083">
    <property type="entry name" value="Znf_RING/FYVE/PHD"/>
</dbReference>
<dbReference type="InterPro" id="IPR001841">
    <property type="entry name" value="Znf_RING"/>
</dbReference>
<keyword evidence="1" id="KW-0479">Metal-binding</keyword>
<evidence type="ECO:0000256" key="1">
    <source>
        <dbReference type="ARBA" id="ARBA00022723"/>
    </source>
</evidence>
<proteinExistence type="predicted"/>
<name>A0A3G4ZWF5_9VIRU</name>
<dbReference type="PROSITE" id="PS50145">
    <property type="entry name" value="ZF_TRAF"/>
    <property type="match status" value="1"/>
</dbReference>
<accession>A0A3G4ZWF5</accession>
<keyword evidence="2 4" id="KW-0863">Zinc-finger</keyword>
<evidence type="ECO:0000256" key="3">
    <source>
        <dbReference type="ARBA" id="ARBA00022833"/>
    </source>
</evidence>
<dbReference type="PANTHER" id="PTHR10131:SF94">
    <property type="entry name" value="TNF RECEPTOR-ASSOCIATED FACTOR 4"/>
    <property type="match status" value="1"/>
</dbReference>
<gene>
    <name evidence="7" type="ORF">Edafosvirus3_11</name>
</gene>
<reference evidence="7" key="1">
    <citation type="submission" date="2018-10" db="EMBL/GenBank/DDBJ databases">
        <title>Hidden diversity of soil giant viruses.</title>
        <authorList>
            <person name="Schulz F."/>
            <person name="Alteio L."/>
            <person name="Goudeau D."/>
            <person name="Ryan E.M."/>
            <person name="Malmstrom R.R."/>
            <person name="Blanchard J."/>
            <person name="Woyke T."/>
        </authorList>
    </citation>
    <scope>NUCLEOTIDE SEQUENCE</scope>
    <source>
        <strain evidence="7">EDV1</strain>
    </source>
</reference>
<dbReference type="Gene3D" id="3.30.40.10">
    <property type="entry name" value="Zinc/RING finger domain, C3HC4 (zinc finger)"/>
    <property type="match status" value="2"/>
</dbReference>
<evidence type="ECO:0000313" key="7">
    <source>
        <dbReference type="EMBL" id="AYV77933.1"/>
    </source>
</evidence>
<evidence type="ECO:0000256" key="2">
    <source>
        <dbReference type="ARBA" id="ARBA00022771"/>
    </source>
</evidence>
<dbReference type="EMBL" id="MK072068">
    <property type="protein sequence ID" value="AYV77933.1"/>
    <property type="molecule type" value="Genomic_DNA"/>
</dbReference>
<feature type="domain" description="RING-type" evidence="5">
    <location>
        <begin position="45"/>
        <end position="91"/>
    </location>
</feature>
<dbReference type="SUPFAM" id="SSF49599">
    <property type="entry name" value="TRAF domain-like"/>
    <property type="match status" value="1"/>
</dbReference>
<evidence type="ECO:0000259" key="5">
    <source>
        <dbReference type="PROSITE" id="PS50089"/>
    </source>
</evidence>
<protein>
    <submittedName>
        <fullName evidence="7">Putative TNF receptor-associated factor 5</fullName>
    </submittedName>
</protein>
<sequence length="388" mass="45997">MDLINENDLILLFSDIKDKPQNNDFILTKDNCTKDKIIDEDFIFCTICTMFCKKPTCLDGCRHIFCHECLIEWIKICEKSDEDVQKCPVCKIQFNEYFYSHTHDIILADLKFKCCNKNCNFIGTNELLTKHSIDCKFQMKECNICKKDYIFEEIKNHYLDCNLCNEKQCYESIDDHQEEDCLNALVKCKNELCSYYVIRSDMEKHIKKCEFSIKNKEQEKKFNCKYYNILGCSTKLPKLEIIEHEKNILYHFKLSLKNHTKFKKMIKSIDNDNEHVKIYNSLTINDLYVGLNVDLMCDRADYIHQLISPCWEPACIVDINYGSKKVHVSYLRWDVEYDELIPFRIIPFKLAIFGSHGDMYSSDQEGMLPEYRENAIIDFKKDRMLATN</sequence>
<dbReference type="PROSITE" id="PS00518">
    <property type="entry name" value="ZF_RING_1"/>
    <property type="match status" value="1"/>
</dbReference>
<dbReference type="SUPFAM" id="SSF57850">
    <property type="entry name" value="RING/U-box"/>
    <property type="match status" value="1"/>
</dbReference>